<evidence type="ECO:0000313" key="2">
    <source>
        <dbReference type="EMBL" id="KFN12264.1"/>
    </source>
</evidence>
<evidence type="ECO:0000256" key="1">
    <source>
        <dbReference type="SAM" id="Phobius"/>
    </source>
</evidence>
<reference evidence="2 3" key="1">
    <citation type="submission" date="2014-04" db="EMBL/GenBank/DDBJ databases">
        <authorList>
            <person name="Bishop-Lilly K.A."/>
            <person name="Broomall S.M."/>
            <person name="Chain P.S."/>
            <person name="Chertkov O."/>
            <person name="Coyne S.R."/>
            <person name="Daligault H.E."/>
            <person name="Davenport K.W."/>
            <person name="Erkkila T."/>
            <person name="Frey K.G."/>
            <person name="Gibbons H.S."/>
            <person name="Gu W."/>
            <person name="Jaissle J."/>
            <person name="Johnson S.L."/>
            <person name="Koroleva G.I."/>
            <person name="Ladner J.T."/>
            <person name="Lo C.-C."/>
            <person name="Minogue T.D."/>
            <person name="Munk C."/>
            <person name="Palacios G.F."/>
            <person name="Redden C.L."/>
            <person name="Rosenzweig C.N."/>
            <person name="Scholz M.B."/>
            <person name="Teshima H."/>
            <person name="Xu Y."/>
        </authorList>
    </citation>
    <scope>NUCLEOTIDE SEQUENCE [LARGE SCALE GENOMIC DNA]</scope>
    <source>
        <strain evidence="2 3">8244</strain>
    </source>
</reference>
<evidence type="ECO:0000313" key="3">
    <source>
        <dbReference type="Proteomes" id="UP000029278"/>
    </source>
</evidence>
<feature type="transmembrane region" description="Helical" evidence="1">
    <location>
        <begin position="12"/>
        <end position="34"/>
    </location>
</feature>
<protein>
    <recommendedName>
        <fullName evidence="4">DUF4320 family protein</fullName>
    </recommendedName>
</protein>
<dbReference type="OrthoDB" id="9800249at2"/>
<keyword evidence="1" id="KW-0812">Transmembrane</keyword>
<dbReference type="InterPro" id="IPR025469">
    <property type="entry name" value="DUF4320"/>
</dbReference>
<dbReference type="Proteomes" id="UP000029278">
    <property type="component" value="Unassembled WGS sequence"/>
</dbReference>
<accession>A0A090ZLK5</accession>
<proteinExistence type="predicted"/>
<dbReference type="Pfam" id="PF14208">
    <property type="entry name" value="DUF4320"/>
    <property type="match status" value="1"/>
</dbReference>
<comment type="caution">
    <text evidence="2">The sequence shown here is derived from an EMBL/GenBank/DDBJ whole genome shotgun (WGS) entry which is preliminary data.</text>
</comment>
<dbReference type="STRING" id="44252.DJ90_2028"/>
<dbReference type="EMBL" id="JMQA01000001">
    <property type="protein sequence ID" value="KFN12264.1"/>
    <property type="molecule type" value="Genomic_DNA"/>
</dbReference>
<keyword evidence="3" id="KW-1185">Reference proteome</keyword>
<keyword evidence="1" id="KW-0472">Membrane</keyword>
<dbReference type="AlphaFoldDB" id="A0A090ZLK5"/>
<dbReference type="GeneID" id="77008270"/>
<organism evidence="2 3">
    <name type="scientific">Paenibacillus macerans</name>
    <name type="common">Bacillus macerans</name>
    <dbReference type="NCBI Taxonomy" id="44252"/>
    <lineage>
        <taxon>Bacteria</taxon>
        <taxon>Bacillati</taxon>
        <taxon>Bacillota</taxon>
        <taxon>Bacilli</taxon>
        <taxon>Bacillales</taxon>
        <taxon>Paenibacillaceae</taxon>
        <taxon>Paenibacillus</taxon>
    </lineage>
</organism>
<sequence length="131" mass="14510">MKRVIASRRGEGYVDVVVIVLVALLCIALAIKVFPVFITQQQLNTFADELTREAETAGRIGPETSQRIKELQEQTGVDPAIEWSKTGRIQINEEVTVILRTNVNIGLFGNFGSFPIELSATATGKSEVYWK</sequence>
<keyword evidence="1" id="KW-1133">Transmembrane helix</keyword>
<dbReference type="HOGENOM" id="CLU_137269_0_0_9"/>
<dbReference type="RefSeq" id="WP_036624178.1">
    <property type="nucleotide sequence ID" value="NZ_CP086393.1"/>
</dbReference>
<dbReference type="PATRIC" id="fig|44252.3.peg.229"/>
<gene>
    <name evidence="2" type="ORF">DJ90_2028</name>
</gene>
<evidence type="ECO:0008006" key="4">
    <source>
        <dbReference type="Google" id="ProtNLM"/>
    </source>
</evidence>
<name>A0A090ZLK5_PAEMA</name>